<dbReference type="PANTHER" id="PTHR30461">
    <property type="entry name" value="DNA-INVERTASE FROM LAMBDOID PROPHAGE"/>
    <property type="match status" value="1"/>
</dbReference>
<dbReference type="PROSITE" id="PS51736">
    <property type="entry name" value="RECOMBINASES_3"/>
    <property type="match status" value="1"/>
</dbReference>
<keyword evidence="5" id="KW-1185">Reference proteome</keyword>
<dbReference type="AlphaFoldDB" id="A0AA35W884"/>
<gene>
    <name evidence="4" type="ORF">GBAR_LOCUS4273</name>
</gene>
<name>A0AA35W884_GEOBA</name>
<dbReference type="SUPFAM" id="SSF53041">
    <property type="entry name" value="Resolvase-like"/>
    <property type="match status" value="1"/>
</dbReference>
<evidence type="ECO:0000256" key="1">
    <source>
        <dbReference type="ARBA" id="ARBA00023125"/>
    </source>
</evidence>
<dbReference type="Pfam" id="PF00239">
    <property type="entry name" value="Resolvase"/>
    <property type="match status" value="1"/>
</dbReference>
<keyword evidence="2" id="KW-0233">DNA recombination</keyword>
<dbReference type="GO" id="GO:0000150">
    <property type="term" value="F:DNA strand exchange activity"/>
    <property type="evidence" value="ECO:0007669"/>
    <property type="project" value="InterPro"/>
</dbReference>
<dbReference type="InterPro" id="IPR050639">
    <property type="entry name" value="SSR_resolvase"/>
</dbReference>
<evidence type="ECO:0000313" key="5">
    <source>
        <dbReference type="Proteomes" id="UP001174909"/>
    </source>
</evidence>
<sequence length="210" mass="23359">MTVYGYIRTSRQRIEGTPGSDPEAQAYQLRQDDVPEANVYRDVGVSGGTGTNSRAGWRALDARLQTGDTLVVVAADRIGRSWLNTVNTIRDLRTRGVRIRSLAPDETTWVSWLESDPDSPEAFIADILTSLMAWTADQERQAASRRTKAGLEKAVAEGKTLGPPRKVNEDQVEEMARLKRAGLSYRTIGRRMVPNVSGDTVMRKLRERQG</sequence>
<evidence type="ECO:0000313" key="4">
    <source>
        <dbReference type="EMBL" id="CAI8005485.1"/>
    </source>
</evidence>
<keyword evidence="1" id="KW-0238">DNA-binding</keyword>
<dbReference type="EMBL" id="CASHTH010000612">
    <property type="protein sequence ID" value="CAI8005485.1"/>
    <property type="molecule type" value="Genomic_DNA"/>
</dbReference>
<dbReference type="SMART" id="SM00857">
    <property type="entry name" value="Resolvase"/>
    <property type="match status" value="1"/>
</dbReference>
<dbReference type="InterPro" id="IPR036162">
    <property type="entry name" value="Resolvase-like_N_sf"/>
</dbReference>
<organism evidence="4 5">
    <name type="scientific">Geodia barretti</name>
    <name type="common">Barrett's horny sponge</name>
    <dbReference type="NCBI Taxonomy" id="519541"/>
    <lineage>
        <taxon>Eukaryota</taxon>
        <taxon>Metazoa</taxon>
        <taxon>Porifera</taxon>
        <taxon>Demospongiae</taxon>
        <taxon>Heteroscleromorpha</taxon>
        <taxon>Tetractinellida</taxon>
        <taxon>Astrophorina</taxon>
        <taxon>Geodiidae</taxon>
        <taxon>Geodia</taxon>
    </lineage>
</organism>
<dbReference type="Proteomes" id="UP001174909">
    <property type="component" value="Unassembled WGS sequence"/>
</dbReference>
<dbReference type="InterPro" id="IPR006119">
    <property type="entry name" value="Resolv_N"/>
</dbReference>
<feature type="domain" description="Resolvase/invertase-type recombinase catalytic" evidence="3">
    <location>
        <begin position="2"/>
        <end position="158"/>
    </location>
</feature>
<comment type="caution">
    <text evidence="4">The sequence shown here is derived from an EMBL/GenBank/DDBJ whole genome shotgun (WGS) entry which is preliminary data.</text>
</comment>
<evidence type="ECO:0000259" key="3">
    <source>
        <dbReference type="PROSITE" id="PS51736"/>
    </source>
</evidence>
<reference evidence="4" key="1">
    <citation type="submission" date="2023-03" db="EMBL/GenBank/DDBJ databases">
        <authorList>
            <person name="Steffen K."/>
            <person name="Cardenas P."/>
        </authorList>
    </citation>
    <scope>NUCLEOTIDE SEQUENCE</scope>
</reference>
<evidence type="ECO:0000256" key="2">
    <source>
        <dbReference type="ARBA" id="ARBA00023172"/>
    </source>
</evidence>
<dbReference type="PANTHER" id="PTHR30461:SF2">
    <property type="entry name" value="SERINE RECOMBINASE PINE-RELATED"/>
    <property type="match status" value="1"/>
</dbReference>
<dbReference type="Gene3D" id="3.40.50.1390">
    <property type="entry name" value="Resolvase, N-terminal catalytic domain"/>
    <property type="match status" value="1"/>
</dbReference>
<dbReference type="CDD" id="cd03768">
    <property type="entry name" value="SR_ResInv"/>
    <property type="match status" value="1"/>
</dbReference>
<accession>A0AA35W884</accession>
<dbReference type="GO" id="GO:0003677">
    <property type="term" value="F:DNA binding"/>
    <property type="evidence" value="ECO:0007669"/>
    <property type="project" value="UniProtKB-KW"/>
</dbReference>
<protein>
    <submittedName>
        <fullName evidence="4">Serine recombinase PinQ</fullName>
    </submittedName>
</protein>
<proteinExistence type="predicted"/>